<evidence type="ECO:0000313" key="2">
    <source>
        <dbReference type="EMBL" id="MBB6081049.1"/>
    </source>
</evidence>
<comment type="caution">
    <text evidence="2">The sequence shown here is derived from an EMBL/GenBank/DDBJ whole genome shotgun (WGS) entry which is preliminary data.</text>
</comment>
<evidence type="ECO:0000256" key="1">
    <source>
        <dbReference type="SAM" id="MobiDB-lite"/>
    </source>
</evidence>
<organism evidence="2 3">
    <name type="scientific">Streptomyces paradoxus</name>
    <dbReference type="NCBI Taxonomy" id="66375"/>
    <lineage>
        <taxon>Bacteria</taxon>
        <taxon>Bacillati</taxon>
        <taxon>Actinomycetota</taxon>
        <taxon>Actinomycetes</taxon>
        <taxon>Kitasatosporales</taxon>
        <taxon>Streptomycetaceae</taxon>
        <taxon>Streptomyces</taxon>
    </lineage>
</organism>
<sequence length="92" mass="9726">MHHSPVRGTVAAGDDGLDAEAGSGERRRDGLIRAAEECGPPGAAETGGISAQQVTAGRPELPLVFNGQVRRPCRLQCLLDGLITGRSFTMRW</sequence>
<proteinExistence type="predicted"/>
<keyword evidence="3" id="KW-1185">Reference proteome</keyword>
<feature type="compositionally biased region" description="Low complexity" evidence="1">
    <location>
        <begin position="11"/>
        <end position="22"/>
    </location>
</feature>
<reference evidence="2 3" key="1">
    <citation type="submission" date="2020-08" db="EMBL/GenBank/DDBJ databases">
        <title>Genomic Encyclopedia of Type Strains, Phase IV (KMG-IV): sequencing the most valuable type-strain genomes for metagenomic binning, comparative biology and taxonomic classification.</title>
        <authorList>
            <person name="Goeker M."/>
        </authorList>
    </citation>
    <scope>NUCLEOTIDE SEQUENCE [LARGE SCALE GENOMIC DNA]</scope>
    <source>
        <strain evidence="2 3">DSM 43350</strain>
    </source>
</reference>
<accession>A0A7W9WL69</accession>
<feature type="region of interest" description="Disordered" evidence="1">
    <location>
        <begin position="1"/>
        <end position="29"/>
    </location>
</feature>
<dbReference type="EMBL" id="JACHGV010000015">
    <property type="protein sequence ID" value="MBB6081049.1"/>
    <property type="molecule type" value="Genomic_DNA"/>
</dbReference>
<gene>
    <name evidence="2" type="ORF">HNR57_007000</name>
</gene>
<dbReference type="Proteomes" id="UP000591537">
    <property type="component" value="Unassembled WGS sequence"/>
</dbReference>
<name>A0A7W9WL69_9ACTN</name>
<dbReference type="RefSeq" id="WP_184566501.1">
    <property type="nucleotide sequence ID" value="NZ_JACHGV010000015.1"/>
</dbReference>
<protein>
    <submittedName>
        <fullName evidence="2">Uncharacterized protein</fullName>
    </submittedName>
</protein>
<dbReference type="AlphaFoldDB" id="A0A7W9WL69"/>
<evidence type="ECO:0000313" key="3">
    <source>
        <dbReference type="Proteomes" id="UP000591537"/>
    </source>
</evidence>